<dbReference type="EMBL" id="CM023485">
    <property type="protein sequence ID" value="KAH6930458.1"/>
    <property type="molecule type" value="Genomic_DNA"/>
</dbReference>
<reference evidence="1" key="1">
    <citation type="submission" date="2020-05" db="EMBL/GenBank/DDBJ databases">
        <title>Large-scale comparative analyses of tick genomes elucidate their genetic diversity and vector capacities.</title>
        <authorList>
            <person name="Jia N."/>
            <person name="Wang J."/>
            <person name="Shi W."/>
            <person name="Du L."/>
            <person name="Sun Y."/>
            <person name="Zhan W."/>
            <person name="Jiang J."/>
            <person name="Wang Q."/>
            <person name="Zhang B."/>
            <person name="Ji P."/>
            <person name="Sakyi L.B."/>
            <person name="Cui X."/>
            <person name="Yuan T."/>
            <person name="Jiang B."/>
            <person name="Yang W."/>
            <person name="Lam T.T.-Y."/>
            <person name="Chang Q."/>
            <person name="Ding S."/>
            <person name="Wang X."/>
            <person name="Zhu J."/>
            <person name="Ruan X."/>
            <person name="Zhao L."/>
            <person name="Wei J."/>
            <person name="Que T."/>
            <person name="Du C."/>
            <person name="Cheng J."/>
            <person name="Dai P."/>
            <person name="Han X."/>
            <person name="Huang E."/>
            <person name="Gao Y."/>
            <person name="Liu J."/>
            <person name="Shao H."/>
            <person name="Ye R."/>
            <person name="Li L."/>
            <person name="Wei W."/>
            <person name="Wang X."/>
            <person name="Wang C."/>
            <person name="Yang T."/>
            <person name="Huo Q."/>
            <person name="Li W."/>
            <person name="Guo W."/>
            <person name="Chen H."/>
            <person name="Zhou L."/>
            <person name="Ni X."/>
            <person name="Tian J."/>
            <person name="Zhou Y."/>
            <person name="Sheng Y."/>
            <person name="Liu T."/>
            <person name="Pan Y."/>
            <person name="Xia L."/>
            <person name="Li J."/>
            <person name="Zhao F."/>
            <person name="Cao W."/>
        </authorList>
    </citation>
    <scope>NUCLEOTIDE SEQUENCE</scope>
    <source>
        <strain evidence="1">Hyas-2018</strain>
    </source>
</reference>
<sequence>MDSGAVLLNVSRLGNESSVNGYDNPALDLETKKATLYGTPGTVLPIHTEVNGNGRLNGYRNFESIDLAWKNLTYKIKSGKTSKSLVENMSGEVRSGTLTAVMGPSGAGKTTLLNLLTGFYDKGYSGEVQINGYVRDRDLFNKQSCYVMQEDRLLPVLTVFEAISMSVELRMPNIEVKDKAKKVEQSIHEWGLEECRNTITENLSGGQRKRLAIAQELVNNPPVLFLDEPTSGLDNVSSLMCIQILKRMASMGHTVVCSIHAPSATIFSYFDMLYMVSRGRCIYNGEVDNLLGYLSRHGLECPQYHNPADYICEIASGDYGDSCDRLIRECEIPEPDKNAAAQGTRTKYGGVIMTSEQLLFIFVLQQKAEAYRMYSFKVNQFHQFGVLLKRCWLSVFRNKVATPLRLLAYVGFAIFMVMLFYDIGRKASTVTNNVTMFFAICCICVFQSVLPAAIVFPMEVLVLGREQRNCWYSLHVYYLANYIAEIPFLVLPIALLIGIVYYPTGQPLVLWRIASLLLFSVQICSVSQAMALIVSAVSKLQTAVFMVLPVVSPAFFFCGFFVPAHLLSPYIRWMSDASYMNYAFNGLLLSIYGYGREHLECEEFICLYEDPEHFLEVVGATGLKIHVLSLLLLAYELVARLTAFGLLKMRLSRKE</sequence>
<comment type="caution">
    <text evidence="1">The sequence shown here is derived from an EMBL/GenBank/DDBJ whole genome shotgun (WGS) entry which is preliminary data.</text>
</comment>
<name>A0ACB7S6S4_HYAAI</name>
<accession>A0ACB7S6S4</accession>
<gene>
    <name evidence="1" type="ORF">HPB50_013979</name>
</gene>
<evidence type="ECO:0000313" key="1">
    <source>
        <dbReference type="EMBL" id="KAH6930458.1"/>
    </source>
</evidence>
<protein>
    <submittedName>
        <fullName evidence="1">Uncharacterized protein</fullName>
    </submittedName>
</protein>
<organism evidence="1 2">
    <name type="scientific">Hyalomma asiaticum</name>
    <name type="common">Tick</name>
    <dbReference type="NCBI Taxonomy" id="266040"/>
    <lineage>
        <taxon>Eukaryota</taxon>
        <taxon>Metazoa</taxon>
        <taxon>Ecdysozoa</taxon>
        <taxon>Arthropoda</taxon>
        <taxon>Chelicerata</taxon>
        <taxon>Arachnida</taxon>
        <taxon>Acari</taxon>
        <taxon>Parasitiformes</taxon>
        <taxon>Ixodida</taxon>
        <taxon>Ixodoidea</taxon>
        <taxon>Ixodidae</taxon>
        <taxon>Hyalomminae</taxon>
        <taxon>Hyalomma</taxon>
    </lineage>
</organism>
<evidence type="ECO:0000313" key="2">
    <source>
        <dbReference type="Proteomes" id="UP000821845"/>
    </source>
</evidence>
<dbReference type="Proteomes" id="UP000821845">
    <property type="component" value="Chromosome 5"/>
</dbReference>
<keyword evidence="2" id="KW-1185">Reference proteome</keyword>
<proteinExistence type="predicted"/>